<evidence type="ECO:0000256" key="1">
    <source>
        <dbReference type="SAM" id="Coils"/>
    </source>
</evidence>
<comment type="caution">
    <text evidence="2">The sequence shown here is derived from an EMBL/GenBank/DDBJ whole genome shotgun (WGS) entry which is preliminary data.</text>
</comment>
<gene>
    <name evidence="2" type="ORF">ACKW6Q_14435</name>
</gene>
<name>A0ABW9K4A8_9FLAO</name>
<evidence type="ECO:0000313" key="3">
    <source>
        <dbReference type="Proteomes" id="UP001634154"/>
    </source>
</evidence>
<protein>
    <submittedName>
        <fullName evidence="2">Uncharacterized protein</fullName>
    </submittedName>
</protein>
<sequence>MKILGIILISYLMGVLTQRIINYYNYKRENAKSLEDLKDLQKRLEASIKKAETGTFDGIITLITGEKIESEFFHRLSDNVFVDRKNKTEFIRDKIVSIKYIEDRRT</sequence>
<dbReference type="EMBL" id="JBJXVJ010000003">
    <property type="protein sequence ID" value="MFN1218165.1"/>
    <property type="molecule type" value="Genomic_DNA"/>
</dbReference>
<keyword evidence="3" id="KW-1185">Reference proteome</keyword>
<feature type="coiled-coil region" evidence="1">
    <location>
        <begin position="23"/>
        <end position="54"/>
    </location>
</feature>
<proteinExistence type="predicted"/>
<evidence type="ECO:0000313" key="2">
    <source>
        <dbReference type="EMBL" id="MFN1218165.1"/>
    </source>
</evidence>
<dbReference type="Proteomes" id="UP001634154">
    <property type="component" value="Unassembled WGS sequence"/>
</dbReference>
<reference evidence="2 3" key="1">
    <citation type="submission" date="2024-12" db="EMBL/GenBank/DDBJ databases">
        <title>Draft genome sequence of Chryseobacterium kwangjuense AG447.</title>
        <authorList>
            <person name="Cheptsov V.S."/>
            <person name="Belov A."/>
            <person name="Zavarzina A.G."/>
        </authorList>
    </citation>
    <scope>NUCLEOTIDE SEQUENCE [LARGE SCALE GENOMIC DNA]</scope>
    <source>
        <strain evidence="2 3">AG447</strain>
    </source>
</reference>
<accession>A0ABW9K4A8</accession>
<dbReference type="RefSeq" id="WP_409357203.1">
    <property type="nucleotide sequence ID" value="NZ_JBJXVJ010000003.1"/>
</dbReference>
<keyword evidence="1" id="KW-0175">Coiled coil</keyword>
<organism evidence="2 3">
    <name type="scientific">Chryseobacterium kwangjuense</name>
    <dbReference type="NCBI Taxonomy" id="267125"/>
    <lineage>
        <taxon>Bacteria</taxon>
        <taxon>Pseudomonadati</taxon>
        <taxon>Bacteroidota</taxon>
        <taxon>Flavobacteriia</taxon>
        <taxon>Flavobacteriales</taxon>
        <taxon>Weeksellaceae</taxon>
        <taxon>Chryseobacterium group</taxon>
        <taxon>Chryseobacterium</taxon>
    </lineage>
</organism>